<feature type="transmembrane region" description="Helical" evidence="7">
    <location>
        <begin position="7"/>
        <end position="28"/>
    </location>
</feature>
<evidence type="ECO:0000256" key="3">
    <source>
        <dbReference type="ARBA" id="ARBA00022475"/>
    </source>
</evidence>
<dbReference type="PANTHER" id="PTHR43663:SF1">
    <property type="entry name" value="CHROMATE TRANSPORTER"/>
    <property type="match status" value="1"/>
</dbReference>
<evidence type="ECO:0000256" key="1">
    <source>
        <dbReference type="ARBA" id="ARBA00004651"/>
    </source>
</evidence>
<sequence length="188" mass="20365">MIYLQLIWEFFKTGLFSVGGGLATLPFLKAISLKYPWFTPNDLLDMIAVSESTPGPIGINTATYAGFHAAGLGGSVIATCSLVFPSVVIIILISRALTRFRDSALVRDAFYGLRPASAGLIFGAMLEVFAASLFHTELWKGVGNLLALLNFPAIAFFLALSLCIWKFPRLHPILFIFAGAIGGILFQF</sequence>
<name>A0A923LTV0_9FIRM</name>
<dbReference type="EMBL" id="JACOPL010000001">
    <property type="protein sequence ID" value="MBC5724045.1"/>
    <property type="molecule type" value="Genomic_DNA"/>
</dbReference>
<protein>
    <submittedName>
        <fullName evidence="8">Chromate transporter</fullName>
    </submittedName>
</protein>
<keyword evidence="3" id="KW-1003">Cell membrane</keyword>
<feature type="transmembrane region" description="Helical" evidence="7">
    <location>
        <begin position="118"/>
        <end position="136"/>
    </location>
</feature>
<accession>A0A923LTV0</accession>
<feature type="transmembrane region" description="Helical" evidence="7">
    <location>
        <begin position="76"/>
        <end position="97"/>
    </location>
</feature>
<keyword evidence="4 7" id="KW-0812">Transmembrane</keyword>
<keyword evidence="6 7" id="KW-0472">Membrane</keyword>
<dbReference type="GO" id="GO:0015109">
    <property type="term" value="F:chromate transmembrane transporter activity"/>
    <property type="evidence" value="ECO:0007669"/>
    <property type="project" value="InterPro"/>
</dbReference>
<evidence type="ECO:0000313" key="9">
    <source>
        <dbReference type="Proteomes" id="UP000606499"/>
    </source>
</evidence>
<dbReference type="AlphaFoldDB" id="A0A923LTV0"/>
<keyword evidence="5 7" id="KW-1133">Transmembrane helix</keyword>
<dbReference type="RefSeq" id="WP_147573673.1">
    <property type="nucleotide sequence ID" value="NZ_JACOPL010000001.1"/>
</dbReference>
<reference evidence="8" key="1">
    <citation type="submission" date="2020-08" db="EMBL/GenBank/DDBJ databases">
        <title>Genome public.</title>
        <authorList>
            <person name="Liu C."/>
            <person name="Sun Q."/>
        </authorList>
    </citation>
    <scope>NUCLEOTIDE SEQUENCE</scope>
    <source>
        <strain evidence="8">NSJ-28</strain>
    </source>
</reference>
<comment type="similarity">
    <text evidence="2">Belongs to the chromate ion transporter (CHR) (TC 2.A.51) family.</text>
</comment>
<feature type="transmembrane region" description="Helical" evidence="7">
    <location>
        <begin position="170"/>
        <end position="187"/>
    </location>
</feature>
<proteinExistence type="inferred from homology"/>
<evidence type="ECO:0000256" key="5">
    <source>
        <dbReference type="ARBA" id="ARBA00022989"/>
    </source>
</evidence>
<dbReference type="GO" id="GO:0005886">
    <property type="term" value="C:plasma membrane"/>
    <property type="evidence" value="ECO:0007669"/>
    <property type="project" value="UniProtKB-SubCell"/>
</dbReference>
<evidence type="ECO:0000256" key="2">
    <source>
        <dbReference type="ARBA" id="ARBA00005262"/>
    </source>
</evidence>
<dbReference type="Pfam" id="PF02417">
    <property type="entry name" value="Chromate_transp"/>
    <property type="match status" value="1"/>
</dbReference>
<dbReference type="InterPro" id="IPR003370">
    <property type="entry name" value="Chromate_transpt"/>
</dbReference>
<comment type="caution">
    <text evidence="8">The sequence shown here is derived from an EMBL/GenBank/DDBJ whole genome shotgun (WGS) entry which is preliminary data.</text>
</comment>
<keyword evidence="9" id="KW-1185">Reference proteome</keyword>
<gene>
    <name evidence="8" type="ORF">H8S45_00965</name>
</gene>
<dbReference type="InterPro" id="IPR052518">
    <property type="entry name" value="CHR_Transporter"/>
</dbReference>
<dbReference type="Proteomes" id="UP000606499">
    <property type="component" value="Unassembled WGS sequence"/>
</dbReference>
<evidence type="ECO:0000256" key="6">
    <source>
        <dbReference type="ARBA" id="ARBA00023136"/>
    </source>
</evidence>
<feature type="transmembrane region" description="Helical" evidence="7">
    <location>
        <begin position="142"/>
        <end position="163"/>
    </location>
</feature>
<comment type="subcellular location">
    <subcellularLocation>
        <location evidence="1">Cell membrane</location>
        <topology evidence="1">Multi-pass membrane protein</topology>
    </subcellularLocation>
</comment>
<organism evidence="8 9">
    <name type="scientific">Agathobaculum faecis</name>
    <dbReference type="NCBI Taxonomy" id="2763013"/>
    <lineage>
        <taxon>Bacteria</taxon>
        <taxon>Bacillati</taxon>
        <taxon>Bacillota</taxon>
        <taxon>Clostridia</taxon>
        <taxon>Eubacteriales</taxon>
        <taxon>Butyricicoccaceae</taxon>
        <taxon>Agathobaculum</taxon>
    </lineage>
</organism>
<dbReference type="PANTHER" id="PTHR43663">
    <property type="entry name" value="CHROMATE TRANSPORT PROTEIN-RELATED"/>
    <property type="match status" value="1"/>
</dbReference>
<evidence type="ECO:0000313" key="8">
    <source>
        <dbReference type="EMBL" id="MBC5724045.1"/>
    </source>
</evidence>
<evidence type="ECO:0000256" key="4">
    <source>
        <dbReference type="ARBA" id="ARBA00022692"/>
    </source>
</evidence>
<evidence type="ECO:0000256" key="7">
    <source>
        <dbReference type="SAM" id="Phobius"/>
    </source>
</evidence>